<evidence type="ECO:0000313" key="9">
    <source>
        <dbReference type="EMBL" id="AHA28182.1"/>
    </source>
</evidence>
<dbReference type="AlphaFoldDB" id="U6B8Z2"/>
<dbReference type="PROSITE" id="PS00723">
    <property type="entry name" value="POLYPRENYL_SYNTHASE_1"/>
    <property type="match status" value="1"/>
</dbReference>
<dbReference type="PROSITE" id="PS00444">
    <property type="entry name" value="POLYPRENYL_SYNTHASE_2"/>
    <property type="match status" value="1"/>
</dbReference>
<dbReference type="InterPro" id="IPR000092">
    <property type="entry name" value="Polyprenyl_synt"/>
</dbReference>
<dbReference type="Proteomes" id="UP000017862">
    <property type="component" value="Chromosome"/>
</dbReference>
<dbReference type="Gene3D" id="1.10.600.10">
    <property type="entry name" value="Farnesyl Diphosphate Synthase"/>
    <property type="match status" value="1"/>
</dbReference>
<protein>
    <recommendedName>
        <fullName evidence="7">Probable farnesyl diphosphate synthase</fullName>
    </recommendedName>
</protein>
<keyword evidence="10" id="KW-1185">Reference proteome</keyword>
<keyword evidence="5" id="KW-0460">Magnesium</keyword>
<evidence type="ECO:0000313" key="10">
    <source>
        <dbReference type="Proteomes" id="UP000017862"/>
    </source>
</evidence>
<comment type="cofactor">
    <cofactor evidence="1">
        <name>Mg(2+)</name>
        <dbReference type="ChEBI" id="CHEBI:18420"/>
    </cofactor>
</comment>
<proteinExistence type="inferred from homology"/>
<dbReference type="EMBL" id="CP006604">
    <property type="protein sequence ID" value="AHA28182.1"/>
    <property type="molecule type" value="Genomic_DNA"/>
</dbReference>
<dbReference type="GO" id="GO:0016114">
    <property type="term" value="P:terpenoid biosynthetic process"/>
    <property type="evidence" value="ECO:0007669"/>
    <property type="project" value="UniProtKB-ARBA"/>
</dbReference>
<dbReference type="RefSeq" id="WP_007557125.1">
    <property type="nucleotide sequence ID" value="NC_022793.1"/>
</dbReference>
<dbReference type="PANTHER" id="PTHR43281">
    <property type="entry name" value="FARNESYL DIPHOSPHATE SYNTHASE"/>
    <property type="match status" value="1"/>
</dbReference>
<evidence type="ECO:0000256" key="6">
    <source>
        <dbReference type="ARBA" id="ARBA00023229"/>
    </source>
</evidence>
<dbReference type="SFLD" id="SFLDS00005">
    <property type="entry name" value="Isoprenoid_Synthase_Type_I"/>
    <property type="match status" value="1"/>
</dbReference>
<evidence type="ECO:0000256" key="5">
    <source>
        <dbReference type="ARBA" id="ARBA00022842"/>
    </source>
</evidence>
<dbReference type="InterPro" id="IPR008949">
    <property type="entry name" value="Isoprenoid_synthase_dom_sf"/>
</dbReference>
<dbReference type="CDD" id="cd00685">
    <property type="entry name" value="Trans_IPPS_HT"/>
    <property type="match status" value="1"/>
</dbReference>
<accession>U6B8Z2</accession>
<evidence type="ECO:0000256" key="8">
    <source>
        <dbReference type="RuleBase" id="RU004466"/>
    </source>
</evidence>
<dbReference type="PANTHER" id="PTHR43281:SF1">
    <property type="entry name" value="FARNESYL DIPHOSPHATE SYNTHASE"/>
    <property type="match status" value="1"/>
</dbReference>
<keyword evidence="3 8" id="KW-0808">Transferase</keyword>
<dbReference type="HOGENOM" id="CLU_014015_0_1_5"/>
<comment type="similarity">
    <text evidence="2 8">Belongs to the FPP/GGPP synthase family.</text>
</comment>
<evidence type="ECO:0000256" key="1">
    <source>
        <dbReference type="ARBA" id="ARBA00001946"/>
    </source>
</evidence>
<reference evidence="9 10" key="1">
    <citation type="journal article" date="2014" name="Mol. Plant Microbe Interact.">
        <title>The complete genome sequence of Candidatus Liberibacter americanus, associated with citrus Huanglongbing.</title>
        <authorList>
            <person name="Wulff N.A."/>
            <person name="Zhang S."/>
            <person name="Setubal J.C."/>
            <person name="Almeida N.F."/>
            <person name="Martins E.C."/>
            <person name="Harakava R."/>
            <person name="Kumar D."/>
            <person name="Rangel L.T."/>
            <person name="Foissac X."/>
            <person name="Bove J."/>
            <person name="Gabriel D.W."/>
        </authorList>
    </citation>
    <scope>NUCLEOTIDE SEQUENCE [LARGE SCALE GENOMIC DNA]</scope>
    <source>
        <strain evidence="9 10">Sao Paulo</strain>
    </source>
</reference>
<dbReference type="GO" id="GO:0046872">
    <property type="term" value="F:metal ion binding"/>
    <property type="evidence" value="ECO:0007669"/>
    <property type="project" value="UniProtKB-KW"/>
</dbReference>
<dbReference type="KEGG" id="lar:lam_843"/>
<keyword evidence="6" id="KW-0414">Isoprene biosynthesis</keyword>
<dbReference type="FunFam" id="1.10.600.10:FF:000001">
    <property type="entry name" value="Geranylgeranyl diphosphate synthase"/>
    <property type="match status" value="1"/>
</dbReference>
<dbReference type="eggNOG" id="COG0142">
    <property type="taxonomic scope" value="Bacteria"/>
</dbReference>
<keyword evidence="4" id="KW-0479">Metal-binding</keyword>
<organism evidence="9 10">
    <name type="scientific">Candidatus Liberibacter americanus str. Sao Paulo</name>
    <dbReference type="NCBI Taxonomy" id="1261131"/>
    <lineage>
        <taxon>Bacteria</taxon>
        <taxon>Pseudomonadati</taxon>
        <taxon>Pseudomonadota</taxon>
        <taxon>Alphaproteobacteria</taxon>
        <taxon>Hyphomicrobiales</taxon>
        <taxon>Rhizobiaceae</taxon>
        <taxon>Liberibacter</taxon>
    </lineage>
</organism>
<name>U6B8Z2_9HYPH</name>
<dbReference type="SFLD" id="SFLDG01017">
    <property type="entry name" value="Polyprenyl_Transferase_Like"/>
    <property type="match status" value="1"/>
</dbReference>
<dbReference type="GO" id="GO:0004659">
    <property type="term" value="F:prenyltransferase activity"/>
    <property type="evidence" value="ECO:0007669"/>
    <property type="project" value="InterPro"/>
</dbReference>
<dbReference type="SUPFAM" id="SSF48576">
    <property type="entry name" value="Terpenoid synthases"/>
    <property type="match status" value="1"/>
</dbReference>
<evidence type="ECO:0000256" key="4">
    <source>
        <dbReference type="ARBA" id="ARBA00022723"/>
    </source>
</evidence>
<dbReference type="PATRIC" id="fig|1261131.3.peg.813"/>
<evidence type="ECO:0000256" key="3">
    <source>
        <dbReference type="ARBA" id="ARBA00022679"/>
    </source>
</evidence>
<dbReference type="STRING" id="1261131.lam_843"/>
<sequence length="295" mass="33282">MNDIARLKLQDNSKRIESILDRLLSRENFQCKSHNDRLISAMRYAILNGGKKLRSFLLVECAALFEFYDPVVLQIGAAIECIHCYSLIHDDLPSMDDGHIRRGKPTVHIKYDEATAILSGNSLLTYAFEIIFSPKTKLEDKIRCELAFSLSCSSGAKGMLGGQMMDVQDEYPDENNPFIVPEMKTGALMRFACEAGAIIANASQEDKIRLRNFGNNLGIIFQLVDDILDFKSNTHKVDKKSMKNATNKKNCLIKIKGEQWIKQEIDKQTNSAIDILSCYGKKSQPLIEFARFLSS</sequence>
<gene>
    <name evidence="9" type="primary">ispA</name>
    <name evidence="9" type="ORF">lam_843</name>
</gene>
<evidence type="ECO:0000256" key="2">
    <source>
        <dbReference type="ARBA" id="ARBA00006706"/>
    </source>
</evidence>
<dbReference type="Pfam" id="PF00348">
    <property type="entry name" value="polyprenyl_synt"/>
    <property type="match status" value="1"/>
</dbReference>
<evidence type="ECO:0000256" key="7">
    <source>
        <dbReference type="ARBA" id="ARBA00069024"/>
    </source>
</evidence>
<dbReference type="InterPro" id="IPR033749">
    <property type="entry name" value="Polyprenyl_synt_CS"/>
</dbReference>